<dbReference type="Proteomes" id="UP000654075">
    <property type="component" value="Unassembled WGS sequence"/>
</dbReference>
<name>A0A813EUB1_POLGL</name>
<reference evidence="1" key="1">
    <citation type="submission" date="2021-02" db="EMBL/GenBank/DDBJ databases">
        <authorList>
            <person name="Dougan E. K."/>
            <person name="Rhodes N."/>
            <person name="Thang M."/>
            <person name="Chan C."/>
        </authorList>
    </citation>
    <scope>NUCLEOTIDE SEQUENCE</scope>
</reference>
<comment type="caution">
    <text evidence="1">The sequence shown here is derived from an EMBL/GenBank/DDBJ whole genome shotgun (WGS) entry which is preliminary data.</text>
</comment>
<proteinExistence type="predicted"/>
<evidence type="ECO:0000313" key="1">
    <source>
        <dbReference type="EMBL" id="CAE8604985.1"/>
    </source>
</evidence>
<dbReference type="AlphaFoldDB" id="A0A813EUB1"/>
<dbReference type="EMBL" id="CAJNNV010017211">
    <property type="protein sequence ID" value="CAE8604985.1"/>
    <property type="molecule type" value="Genomic_DNA"/>
</dbReference>
<gene>
    <name evidence="1" type="ORF">PGLA1383_LOCUS23123</name>
</gene>
<keyword evidence="2" id="KW-1185">Reference proteome</keyword>
<protein>
    <submittedName>
        <fullName evidence="1">Uncharacterized protein</fullName>
    </submittedName>
</protein>
<evidence type="ECO:0000313" key="2">
    <source>
        <dbReference type="Proteomes" id="UP000654075"/>
    </source>
</evidence>
<accession>A0A813EUB1</accession>
<sequence>MSFSLRPCRLRRLLLQTRPGRSFSRCCAVACLVAAAFCRRQPLTASVLPLAAAAPTGTPQVWRMSAEPLCRTTAAGPAPHVSSVGRREVAALLAGISFWSTSSAAVEPGISGLALGGFEDGRVGQAPARPVAEQDLQALSLMGGNAKVRLAQAYAHLKDTLMLVEKQADDAHDFGPLNKALAQEVPALNLVMPMLAAEYGDQASRMSLINFKDNLEDFASRLGYKSWNPALRSWDKMLACLENFQSSLSAAPVPVKN</sequence>
<organism evidence="1 2">
    <name type="scientific">Polarella glacialis</name>
    <name type="common">Dinoflagellate</name>
    <dbReference type="NCBI Taxonomy" id="89957"/>
    <lineage>
        <taxon>Eukaryota</taxon>
        <taxon>Sar</taxon>
        <taxon>Alveolata</taxon>
        <taxon>Dinophyceae</taxon>
        <taxon>Suessiales</taxon>
        <taxon>Suessiaceae</taxon>
        <taxon>Polarella</taxon>
    </lineage>
</organism>